<feature type="region of interest" description="Disordered" evidence="1">
    <location>
        <begin position="112"/>
        <end position="134"/>
    </location>
</feature>
<evidence type="ECO:0000256" key="3">
    <source>
        <dbReference type="SAM" id="SignalP"/>
    </source>
</evidence>
<evidence type="ECO:0000313" key="4">
    <source>
        <dbReference type="EMBL" id="QCB94897.1"/>
    </source>
</evidence>
<evidence type="ECO:0008006" key="6">
    <source>
        <dbReference type="Google" id="ProtNLM"/>
    </source>
</evidence>
<feature type="signal peptide" evidence="3">
    <location>
        <begin position="1"/>
        <end position="44"/>
    </location>
</feature>
<feature type="region of interest" description="Disordered" evidence="1">
    <location>
        <begin position="44"/>
        <end position="79"/>
    </location>
</feature>
<keyword evidence="5" id="KW-1185">Reference proteome</keyword>
<reference evidence="4 5" key="1">
    <citation type="submission" date="2019-04" db="EMBL/GenBank/DDBJ databases">
        <title>Isolation and identification of Cellulomonas shaoxiangyii sp. Nov. isolated from feces of the Tibetan antelopes (Pantholops hodgsonii) in the Qinghai-Tibet plateau of China.</title>
        <authorList>
            <person name="Tian Z."/>
        </authorList>
    </citation>
    <scope>NUCLEOTIDE SEQUENCE [LARGE SCALE GENOMIC DNA]</scope>
    <source>
        <strain evidence="4 5">Z28</strain>
    </source>
</reference>
<dbReference type="KEGG" id="celz:E5225_16340"/>
<feature type="transmembrane region" description="Helical" evidence="2">
    <location>
        <begin position="87"/>
        <end position="107"/>
    </location>
</feature>
<keyword evidence="3" id="KW-0732">Signal</keyword>
<evidence type="ECO:0000256" key="1">
    <source>
        <dbReference type="SAM" id="MobiDB-lite"/>
    </source>
</evidence>
<evidence type="ECO:0000313" key="5">
    <source>
        <dbReference type="Proteomes" id="UP000296469"/>
    </source>
</evidence>
<organism evidence="4 5">
    <name type="scientific">Cellulomonas shaoxiangyii</name>
    <dbReference type="NCBI Taxonomy" id="2566013"/>
    <lineage>
        <taxon>Bacteria</taxon>
        <taxon>Bacillati</taxon>
        <taxon>Actinomycetota</taxon>
        <taxon>Actinomycetes</taxon>
        <taxon>Micrococcales</taxon>
        <taxon>Cellulomonadaceae</taxon>
        <taxon>Cellulomonas</taxon>
    </lineage>
</organism>
<protein>
    <recommendedName>
        <fullName evidence="6">LuxR family transcriptional regulator</fullName>
    </recommendedName>
</protein>
<proteinExistence type="predicted"/>
<keyword evidence="2" id="KW-0812">Transmembrane</keyword>
<dbReference type="Proteomes" id="UP000296469">
    <property type="component" value="Chromosome"/>
</dbReference>
<evidence type="ECO:0000256" key="2">
    <source>
        <dbReference type="SAM" id="Phobius"/>
    </source>
</evidence>
<feature type="compositionally biased region" description="Low complexity" evidence="1">
    <location>
        <begin position="44"/>
        <end position="53"/>
    </location>
</feature>
<keyword evidence="2" id="KW-0472">Membrane</keyword>
<feature type="compositionally biased region" description="Basic and acidic residues" evidence="1">
    <location>
        <begin position="125"/>
        <end position="134"/>
    </location>
</feature>
<dbReference type="RefSeq" id="WP_135973298.1">
    <property type="nucleotide sequence ID" value="NZ_CP039291.1"/>
</dbReference>
<accession>A0A4P7SMZ2</accession>
<dbReference type="AlphaFoldDB" id="A0A4P7SMZ2"/>
<dbReference type="EMBL" id="CP039291">
    <property type="protein sequence ID" value="QCB94897.1"/>
    <property type="molecule type" value="Genomic_DNA"/>
</dbReference>
<name>A0A4P7SMZ2_9CELL</name>
<sequence>MRPTTTLVPARAPHAPARPLLAAFLVALVAVLAALVAGAPTAAAAQPAQAVSAEPTPTASEETDLTPDQGGSGEAARDNYPDGLPTWVWVVLLASVIVGVATVAVLMQRRRAGAADGGPDVADGTPRDRGPRAG</sequence>
<keyword evidence="2" id="KW-1133">Transmembrane helix</keyword>
<feature type="chain" id="PRO_5020328036" description="LuxR family transcriptional regulator" evidence="3">
    <location>
        <begin position="45"/>
        <end position="134"/>
    </location>
</feature>
<gene>
    <name evidence="4" type="ORF">E5225_16340</name>
</gene>